<proteinExistence type="predicted"/>
<keyword evidence="2" id="KW-1185">Reference proteome</keyword>
<comment type="caution">
    <text evidence="1">The sequence shown here is derived from an EMBL/GenBank/DDBJ whole genome shotgun (WGS) entry which is preliminary data.</text>
</comment>
<evidence type="ECO:0000313" key="2">
    <source>
        <dbReference type="Proteomes" id="UP000076858"/>
    </source>
</evidence>
<sequence>MCGFIDMTTFCPSLRKCENLGNWLQRSADKLTLDGINCWPDDDCVKTRYRLRIKAKIKATLQ</sequence>
<reference evidence="1 2" key="1">
    <citation type="submission" date="2016-03" db="EMBL/GenBank/DDBJ databases">
        <title>EvidentialGene: Evidence-directed Construction of Genes on Genomes.</title>
        <authorList>
            <person name="Gilbert D.G."/>
            <person name="Choi J.-H."/>
            <person name="Mockaitis K."/>
            <person name="Colbourne J."/>
            <person name="Pfrender M."/>
        </authorList>
    </citation>
    <scope>NUCLEOTIDE SEQUENCE [LARGE SCALE GENOMIC DNA]</scope>
    <source>
        <strain evidence="1 2">Xinb3</strain>
        <tissue evidence="1">Complete organism</tissue>
    </source>
</reference>
<accession>A0A162DB55</accession>
<dbReference type="Proteomes" id="UP000076858">
    <property type="component" value="Unassembled WGS sequence"/>
</dbReference>
<organism evidence="1 2">
    <name type="scientific">Daphnia magna</name>
    <dbReference type="NCBI Taxonomy" id="35525"/>
    <lineage>
        <taxon>Eukaryota</taxon>
        <taxon>Metazoa</taxon>
        <taxon>Ecdysozoa</taxon>
        <taxon>Arthropoda</taxon>
        <taxon>Crustacea</taxon>
        <taxon>Branchiopoda</taxon>
        <taxon>Diplostraca</taxon>
        <taxon>Cladocera</taxon>
        <taxon>Anomopoda</taxon>
        <taxon>Daphniidae</taxon>
        <taxon>Daphnia</taxon>
    </lineage>
</organism>
<gene>
    <name evidence="1" type="ORF">APZ42_026511</name>
</gene>
<dbReference type="AlphaFoldDB" id="A0A162DB55"/>
<dbReference type="EMBL" id="LRGB01002076">
    <property type="protein sequence ID" value="KZS09404.1"/>
    <property type="molecule type" value="Genomic_DNA"/>
</dbReference>
<evidence type="ECO:0000313" key="1">
    <source>
        <dbReference type="EMBL" id="KZS09404.1"/>
    </source>
</evidence>
<protein>
    <submittedName>
        <fullName evidence="1">Uncharacterized protein</fullName>
    </submittedName>
</protein>
<name>A0A162DB55_9CRUS</name>